<evidence type="ECO:0000313" key="2">
    <source>
        <dbReference type="EMBL" id="MFC3895168.1"/>
    </source>
</evidence>
<evidence type="ECO:0000256" key="1">
    <source>
        <dbReference type="SAM" id="MobiDB-lite"/>
    </source>
</evidence>
<organism evidence="2 3">
    <name type="scientific">Lentzea rhizosphaerae</name>
    <dbReference type="NCBI Taxonomy" id="2041025"/>
    <lineage>
        <taxon>Bacteria</taxon>
        <taxon>Bacillati</taxon>
        <taxon>Actinomycetota</taxon>
        <taxon>Actinomycetes</taxon>
        <taxon>Pseudonocardiales</taxon>
        <taxon>Pseudonocardiaceae</taxon>
        <taxon>Lentzea</taxon>
    </lineage>
</organism>
<reference evidence="3" key="1">
    <citation type="journal article" date="2019" name="Int. J. Syst. Evol. Microbiol.">
        <title>The Global Catalogue of Microorganisms (GCM) 10K type strain sequencing project: providing services to taxonomists for standard genome sequencing and annotation.</title>
        <authorList>
            <consortium name="The Broad Institute Genomics Platform"/>
            <consortium name="The Broad Institute Genome Sequencing Center for Infectious Disease"/>
            <person name="Wu L."/>
            <person name="Ma J."/>
        </authorList>
    </citation>
    <scope>NUCLEOTIDE SEQUENCE [LARGE SCALE GENOMIC DNA]</scope>
    <source>
        <strain evidence="3">CGMCC 4.7405</strain>
    </source>
</reference>
<comment type="caution">
    <text evidence="2">The sequence shown here is derived from an EMBL/GenBank/DDBJ whole genome shotgun (WGS) entry which is preliminary data.</text>
</comment>
<protein>
    <submittedName>
        <fullName evidence="2">Uncharacterized protein</fullName>
    </submittedName>
</protein>
<accession>A0ABV8BZM5</accession>
<evidence type="ECO:0000313" key="3">
    <source>
        <dbReference type="Proteomes" id="UP001595690"/>
    </source>
</evidence>
<dbReference type="Proteomes" id="UP001595690">
    <property type="component" value="Unassembled WGS sequence"/>
</dbReference>
<sequence length="52" mass="5597">MTGEEDENETGQFDQNRTNIISGDTTGAVMQIGHIAGDVVINARESTENDQS</sequence>
<dbReference type="RefSeq" id="WP_382376710.1">
    <property type="nucleotide sequence ID" value="NZ_JBHRZI010000022.1"/>
</dbReference>
<proteinExistence type="predicted"/>
<gene>
    <name evidence="2" type="ORF">ACFOWZ_27105</name>
</gene>
<feature type="region of interest" description="Disordered" evidence="1">
    <location>
        <begin position="1"/>
        <end position="20"/>
    </location>
</feature>
<feature type="compositionally biased region" description="Polar residues" evidence="1">
    <location>
        <begin position="10"/>
        <end position="20"/>
    </location>
</feature>
<keyword evidence="3" id="KW-1185">Reference proteome</keyword>
<name>A0ABV8BZM5_9PSEU</name>
<dbReference type="EMBL" id="JBHRZI010000022">
    <property type="protein sequence ID" value="MFC3895168.1"/>
    <property type="molecule type" value="Genomic_DNA"/>
</dbReference>